<accession>A0A371CC97</accession>
<gene>
    <name evidence="1" type="ORF">B0I71DRAFT_138695</name>
</gene>
<evidence type="ECO:0000313" key="1">
    <source>
        <dbReference type="EMBL" id="RDW27919.1"/>
    </source>
</evidence>
<organism evidence="1 2">
    <name type="scientific">Yarrowia lipolytica</name>
    <name type="common">Candida lipolytica</name>
    <dbReference type="NCBI Taxonomy" id="4952"/>
    <lineage>
        <taxon>Eukaryota</taxon>
        <taxon>Fungi</taxon>
        <taxon>Dikarya</taxon>
        <taxon>Ascomycota</taxon>
        <taxon>Saccharomycotina</taxon>
        <taxon>Dipodascomycetes</taxon>
        <taxon>Dipodascales</taxon>
        <taxon>Dipodascales incertae sedis</taxon>
        <taxon>Yarrowia</taxon>
    </lineage>
</organism>
<name>A0A371CC97_YARLL</name>
<reference evidence="1 2" key="1">
    <citation type="submission" date="2018-07" db="EMBL/GenBank/DDBJ databases">
        <title>Draft Genome Assemblies for Five Robust Yarrowia lipolytica Strains Exhibiting High Lipid Production and Pentose Sugar Utilization and Sugar Alcohol Secretion from Undetoxified Lignocellulosic Biomass Hydrolysates.</title>
        <authorList>
            <consortium name="DOE Joint Genome Institute"/>
            <person name="Walker C."/>
            <person name="Ryu S."/>
            <person name="Na H."/>
            <person name="Zane M."/>
            <person name="LaButti K."/>
            <person name="Lipzen A."/>
            <person name="Haridas S."/>
            <person name="Barry K."/>
            <person name="Grigoriev I.V."/>
            <person name="Quarterman J."/>
            <person name="Slininger P."/>
            <person name="Dien B."/>
            <person name="Trinh C.T."/>
        </authorList>
    </citation>
    <scope>NUCLEOTIDE SEQUENCE [LARGE SCALE GENOMIC DNA]</scope>
    <source>
        <strain evidence="1 2">YB392</strain>
    </source>
</reference>
<evidence type="ECO:0000313" key="2">
    <source>
        <dbReference type="Proteomes" id="UP000256601"/>
    </source>
</evidence>
<dbReference type="Proteomes" id="UP000256601">
    <property type="component" value="Unassembled WGS sequence"/>
</dbReference>
<dbReference type="EMBL" id="KZ857327">
    <property type="protein sequence ID" value="RDW27919.1"/>
    <property type="molecule type" value="Genomic_DNA"/>
</dbReference>
<protein>
    <submittedName>
        <fullName evidence="1">Uncharacterized protein</fullName>
    </submittedName>
</protein>
<dbReference type="AlphaFoldDB" id="A0A371CC97"/>
<proteinExistence type="predicted"/>
<sequence length="305" mass="33498">MPSNLPAETSSKSVYSFSEGTIQAHPLSSSPVWCLEHSTCLVRLKPVIGNRGARLSLPNYKWLTNADKDYCYSLHFCLGRNFDNLTALEHQLTLEPVTNLHLALFFFKKVKVWLDNEMSNTRSLVPSCRRSTVQASTEQLRDTKGGKWSFCNLEDQESDKSGFSISMKVQEEWTSAVIGYGTIVAPTTVSSIPPAPTNTTALNSNAGPTTHTNSTTALPTTTGVLKAILFPSPLRSKFVVVHFYMSCDLILISDIPIASLVDLGMLTPFAKSHSSCFSLRKGSASSSSDWALASSLAWYSFCHLR</sequence>